<dbReference type="Proteomes" id="UP000615455">
    <property type="component" value="Unassembled WGS sequence"/>
</dbReference>
<reference evidence="7" key="1">
    <citation type="journal article" date="2019" name="Int. J. Syst. Evol. Microbiol.">
        <title>The Global Catalogue of Microorganisms (GCM) 10K type strain sequencing project: providing services to taxonomists for standard genome sequencing and annotation.</title>
        <authorList>
            <consortium name="The Broad Institute Genomics Platform"/>
            <consortium name="The Broad Institute Genome Sequencing Center for Infectious Disease"/>
            <person name="Wu L."/>
            <person name="Ma J."/>
        </authorList>
    </citation>
    <scope>NUCLEOTIDE SEQUENCE [LARGE SCALE GENOMIC DNA]</scope>
    <source>
        <strain evidence="7">CGMCC 1.15043</strain>
    </source>
</reference>
<dbReference type="GO" id="GO:0005524">
    <property type="term" value="F:ATP binding"/>
    <property type="evidence" value="ECO:0007669"/>
    <property type="project" value="UniProtKB-KW"/>
</dbReference>
<protein>
    <submittedName>
        <fullName evidence="6">Ribose import ATP-binding protein RbsA</fullName>
    </submittedName>
</protein>
<dbReference type="CDD" id="cd03216">
    <property type="entry name" value="ABC_Carb_Monos_I"/>
    <property type="match status" value="1"/>
</dbReference>
<accession>A0ABQ1EMN1</accession>
<dbReference type="SMART" id="SM00382">
    <property type="entry name" value="AAA"/>
    <property type="match status" value="1"/>
</dbReference>
<proteinExistence type="predicted"/>
<dbReference type="InterPro" id="IPR027417">
    <property type="entry name" value="P-loop_NTPase"/>
</dbReference>
<keyword evidence="7" id="KW-1185">Reference proteome</keyword>
<evidence type="ECO:0000256" key="2">
    <source>
        <dbReference type="ARBA" id="ARBA00022737"/>
    </source>
</evidence>
<dbReference type="Pfam" id="PF00005">
    <property type="entry name" value="ABC_tran"/>
    <property type="match status" value="2"/>
</dbReference>
<evidence type="ECO:0000313" key="6">
    <source>
        <dbReference type="EMBL" id="GFZ78763.1"/>
    </source>
</evidence>
<dbReference type="PANTHER" id="PTHR43790:SF9">
    <property type="entry name" value="GALACTOFURANOSE TRANSPORTER ATP-BINDING PROTEIN YTFR"/>
    <property type="match status" value="1"/>
</dbReference>
<dbReference type="PROSITE" id="PS00211">
    <property type="entry name" value="ABC_TRANSPORTER_1"/>
    <property type="match status" value="1"/>
</dbReference>
<evidence type="ECO:0000259" key="5">
    <source>
        <dbReference type="PROSITE" id="PS50893"/>
    </source>
</evidence>
<dbReference type="InterPro" id="IPR003439">
    <property type="entry name" value="ABC_transporter-like_ATP-bd"/>
</dbReference>
<evidence type="ECO:0000313" key="7">
    <source>
        <dbReference type="Proteomes" id="UP000615455"/>
    </source>
</evidence>
<sequence length="519" mass="57840">MEKTVEPQVVLLGSHLTKQFYGNIVLEDLSISCKRGTVLALVGENGAGKSTLMNIISGGIQPDSGSITFMGNSVTFKNSQSAKKMGIAFVHQELSLLPDLSVGENMMLGQEPVRYGFIHHRKLHEQAESVLKEIQYDVDVYRMVKELTPAEKQMVEIAKAWIDRPSLLILDEPTSSLSKIETDHLFKMIRTLKSEGTSIILITHRMDEIFRICDEVVVLKDGRMTKTEKIENLTRDDLIQAMVGREIIHTFPPRKGMSIQLDSLLKLKSIGDEGRLNEIDLEVPRGRIIGVGGLEGQGQRQLARGLFGLHFFTHGELILEGKRISLKCPVDAMKKGIAFISDDRKSEGLILPLSVLENMSLLNFDAISRYGIISRKTERREINQGITRLAVKTASPQLPVQFLSGGNQQKVIFAKWLAMHPRLLILHEPTRGVDVQSKLEIYRLLRELADGGVGILVFTSDMLELIGISDRIYVMYEGRIMGQLDGEEATEEKIMTLSSGKLLTDIQKGGDVLAARINS</sequence>
<dbReference type="InterPro" id="IPR017871">
    <property type="entry name" value="ABC_transporter-like_CS"/>
</dbReference>
<name>A0ABQ1EMN1_9BACL</name>
<gene>
    <name evidence="6" type="primary">rbsA</name>
    <name evidence="6" type="ORF">GCM10008018_25370</name>
</gene>
<feature type="domain" description="ABC transporter" evidence="5">
    <location>
        <begin position="259"/>
        <end position="502"/>
    </location>
</feature>
<dbReference type="InterPro" id="IPR003593">
    <property type="entry name" value="AAA+_ATPase"/>
</dbReference>
<keyword evidence="2" id="KW-0677">Repeat</keyword>
<dbReference type="PROSITE" id="PS50893">
    <property type="entry name" value="ABC_TRANSPORTER_2"/>
    <property type="match status" value="2"/>
</dbReference>
<evidence type="ECO:0000256" key="3">
    <source>
        <dbReference type="ARBA" id="ARBA00022741"/>
    </source>
</evidence>
<comment type="caution">
    <text evidence="6">The sequence shown here is derived from an EMBL/GenBank/DDBJ whole genome shotgun (WGS) entry which is preliminary data.</text>
</comment>
<keyword evidence="1" id="KW-0813">Transport</keyword>
<keyword evidence="3" id="KW-0547">Nucleotide-binding</keyword>
<keyword evidence="4 6" id="KW-0067">ATP-binding</keyword>
<dbReference type="InterPro" id="IPR050107">
    <property type="entry name" value="ABC_carbohydrate_import_ATPase"/>
</dbReference>
<dbReference type="RefSeq" id="WP_189011976.1">
    <property type="nucleotide sequence ID" value="NZ_BMHE01000010.1"/>
</dbReference>
<dbReference type="SUPFAM" id="SSF52540">
    <property type="entry name" value="P-loop containing nucleoside triphosphate hydrolases"/>
    <property type="match status" value="2"/>
</dbReference>
<evidence type="ECO:0000256" key="1">
    <source>
        <dbReference type="ARBA" id="ARBA00022448"/>
    </source>
</evidence>
<dbReference type="PANTHER" id="PTHR43790">
    <property type="entry name" value="CARBOHYDRATE TRANSPORT ATP-BINDING PROTEIN MG119-RELATED"/>
    <property type="match status" value="1"/>
</dbReference>
<dbReference type="Gene3D" id="3.40.50.300">
    <property type="entry name" value="P-loop containing nucleotide triphosphate hydrolases"/>
    <property type="match status" value="2"/>
</dbReference>
<feature type="domain" description="ABC transporter" evidence="5">
    <location>
        <begin position="11"/>
        <end position="246"/>
    </location>
</feature>
<organism evidence="6 7">
    <name type="scientific">Paenibacillus marchantiophytorum</name>
    <dbReference type="NCBI Taxonomy" id="1619310"/>
    <lineage>
        <taxon>Bacteria</taxon>
        <taxon>Bacillati</taxon>
        <taxon>Bacillota</taxon>
        <taxon>Bacilli</taxon>
        <taxon>Bacillales</taxon>
        <taxon>Paenibacillaceae</taxon>
        <taxon>Paenibacillus</taxon>
    </lineage>
</organism>
<evidence type="ECO:0000256" key="4">
    <source>
        <dbReference type="ARBA" id="ARBA00022840"/>
    </source>
</evidence>
<dbReference type="EMBL" id="BMHE01000010">
    <property type="protein sequence ID" value="GFZ78763.1"/>
    <property type="molecule type" value="Genomic_DNA"/>
</dbReference>
<dbReference type="CDD" id="cd03215">
    <property type="entry name" value="ABC_Carb_Monos_II"/>
    <property type="match status" value="1"/>
</dbReference>